<dbReference type="AlphaFoldDB" id="A0A2T6ZSI7"/>
<feature type="coiled-coil region" evidence="1">
    <location>
        <begin position="452"/>
        <end position="479"/>
    </location>
</feature>
<feature type="compositionally biased region" description="Polar residues" evidence="2">
    <location>
        <begin position="318"/>
        <end position="329"/>
    </location>
</feature>
<dbReference type="STRING" id="42251.A0A2T6ZSI7"/>
<reference evidence="3 4" key="1">
    <citation type="submission" date="2017-04" db="EMBL/GenBank/DDBJ databases">
        <title>Draft genome sequence of Tuber borchii Vittad., a whitish edible truffle.</title>
        <authorList>
            <consortium name="DOE Joint Genome Institute"/>
            <person name="Murat C."/>
            <person name="Kuo A."/>
            <person name="Barry K.W."/>
            <person name="Clum A."/>
            <person name="Dockter R.B."/>
            <person name="Fauchery L."/>
            <person name="Iotti M."/>
            <person name="Kohler A."/>
            <person name="Labutti K."/>
            <person name="Lindquist E.A."/>
            <person name="Lipzen A."/>
            <person name="Ohm R.A."/>
            <person name="Wang M."/>
            <person name="Grigoriev I.V."/>
            <person name="Zambonelli A."/>
            <person name="Martin F.M."/>
        </authorList>
    </citation>
    <scope>NUCLEOTIDE SEQUENCE [LARGE SCALE GENOMIC DNA]</scope>
    <source>
        <strain evidence="3 4">Tbo3840</strain>
    </source>
</reference>
<dbReference type="Proteomes" id="UP000244722">
    <property type="component" value="Unassembled WGS sequence"/>
</dbReference>
<dbReference type="PANTHER" id="PTHR14778">
    <property type="entry name" value="KINETOCHORE-ASSOCIATED PROTEIN DSN1 HOMOLOG"/>
    <property type="match status" value="1"/>
</dbReference>
<evidence type="ECO:0000313" key="3">
    <source>
        <dbReference type="EMBL" id="PUU78460.1"/>
    </source>
</evidence>
<dbReference type="InterPro" id="IPR013218">
    <property type="entry name" value="Dsn1/Mis13"/>
</dbReference>
<dbReference type="Pfam" id="PF08202">
    <property type="entry name" value="MIS13"/>
    <property type="match status" value="1"/>
</dbReference>
<proteinExistence type="predicted"/>
<protein>
    <submittedName>
        <fullName evidence="3">Mis12-Mtw1 protein family-domain-containing protein</fullName>
    </submittedName>
</protein>
<dbReference type="GO" id="GO:0051301">
    <property type="term" value="P:cell division"/>
    <property type="evidence" value="ECO:0007669"/>
    <property type="project" value="InterPro"/>
</dbReference>
<evidence type="ECO:0000313" key="4">
    <source>
        <dbReference type="Proteomes" id="UP000244722"/>
    </source>
</evidence>
<accession>A0A2T6ZSI7</accession>
<dbReference type="PANTHER" id="PTHR14778:SF2">
    <property type="entry name" value="KINETOCHORE-ASSOCIATED PROTEIN DSN1 HOMOLOG"/>
    <property type="match status" value="1"/>
</dbReference>
<feature type="region of interest" description="Disordered" evidence="2">
    <location>
        <begin position="1"/>
        <end position="72"/>
    </location>
</feature>
<gene>
    <name evidence="3" type="ORF">B9Z19DRAFT_1114908</name>
</gene>
<keyword evidence="1" id="KW-0175">Coiled coil</keyword>
<keyword evidence="4" id="KW-1185">Reference proteome</keyword>
<dbReference type="GO" id="GO:0000444">
    <property type="term" value="C:MIS12/MIND type complex"/>
    <property type="evidence" value="ECO:0007669"/>
    <property type="project" value="InterPro"/>
</dbReference>
<feature type="compositionally biased region" description="Low complexity" evidence="2">
    <location>
        <begin position="53"/>
        <end position="72"/>
    </location>
</feature>
<dbReference type="OrthoDB" id="3364649at2759"/>
<name>A0A2T6ZSI7_TUBBO</name>
<evidence type="ECO:0000256" key="2">
    <source>
        <dbReference type="SAM" id="MobiDB-lite"/>
    </source>
</evidence>
<organism evidence="3 4">
    <name type="scientific">Tuber borchii</name>
    <name type="common">White truffle</name>
    <dbReference type="NCBI Taxonomy" id="42251"/>
    <lineage>
        <taxon>Eukaryota</taxon>
        <taxon>Fungi</taxon>
        <taxon>Dikarya</taxon>
        <taxon>Ascomycota</taxon>
        <taxon>Pezizomycotina</taxon>
        <taxon>Pezizomycetes</taxon>
        <taxon>Pezizales</taxon>
        <taxon>Tuberaceae</taxon>
        <taxon>Tuber</taxon>
    </lineage>
</organism>
<feature type="compositionally biased region" description="Polar residues" evidence="2">
    <location>
        <begin position="169"/>
        <end position="181"/>
    </location>
</feature>
<feature type="region of interest" description="Disordered" evidence="2">
    <location>
        <begin position="318"/>
        <end position="337"/>
    </location>
</feature>
<dbReference type="EMBL" id="NESQ01000118">
    <property type="protein sequence ID" value="PUU78460.1"/>
    <property type="molecule type" value="Genomic_DNA"/>
</dbReference>
<dbReference type="GO" id="GO:0007059">
    <property type="term" value="P:chromosome segregation"/>
    <property type="evidence" value="ECO:0007669"/>
    <property type="project" value="InterPro"/>
</dbReference>
<comment type="caution">
    <text evidence="3">The sequence shown here is derived from an EMBL/GenBank/DDBJ whole genome shotgun (WGS) entry which is preliminary data.</text>
</comment>
<feature type="compositionally biased region" description="Acidic residues" evidence="2">
    <location>
        <begin position="233"/>
        <end position="242"/>
    </location>
</feature>
<feature type="compositionally biased region" description="Basic and acidic residues" evidence="2">
    <location>
        <begin position="259"/>
        <end position="272"/>
    </location>
</feature>
<sequence length="603" mass="65699">MMPASSSRPKRKSRGDAYLEDNGIGMGGGGGRKEKENSAPAAKKRREEDKQSSKSTAATTTTNAPATRSSATATKPKVGSLFYITHPFFYNLLRQLAKGGGGGGGEDCSYQELLSLLSLKELLSWIWADYVLQKKKKAAAPEMRLDDGFAYRVRTTRSSTAAAAAAAGQESTQSIVSSSHDTVPIAPPPDPPRQRVKKKRVMVSPPPGEVGSKPKVAKATKGDAILLSQNGVEDAEEEMEEGEGGKRKKKEATPKASKVSKERKPAPEERRPKVTASSTPRLPKSQIPTAVGGGHGPNDGTKVVLPVSNTPIIRRNQQLRQKGQGNRRSSVGMRGRRASSLMDNGVVGMTLRIILPTEPHAEVETEEFYKHIADELLEPQRMKQLLSWCGKRALSHQPSPPTAGVDGNARAVARIIEEEVLKDLLSNAELSSWFNRDDSQAPTVAKKPNPRNLDNLAKVEECEANLKKLREERETWGSLLRPETQSTLSISGGKSDVRLFEKSLLRPEESEFANSLAKSQDLLGSAKRLVKQQCGEIEFQVDQLIDGIHKLNQYGEAADRLGGRILEDAESTLAVREATLRQASGTEALPIQEVLRSLSRMDR</sequence>
<feature type="region of interest" description="Disordered" evidence="2">
    <location>
        <begin position="167"/>
        <end position="301"/>
    </location>
</feature>
<evidence type="ECO:0000256" key="1">
    <source>
        <dbReference type="SAM" id="Coils"/>
    </source>
</evidence>